<dbReference type="EMBL" id="RXGB01002839">
    <property type="protein sequence ID" value="TMW93762.1"/>
    <property type="molecule type" value="Genomic_DNA"/>
</dbReference>
<evidence type="ECO:0008006" key="3">
    <source>
        <dbReference type="Google" id="ProtNLM"/>
    </source>
</evidence>
<dbReference type="AlphaFoldDB" id="A0A6N2BFE4"/>
<feature type="region of interest" description="Disordered" evidence="1">
    <location>
        <begin position="29"/>
        <end position="51"/>
    </location>
</feature>
<comment type="caution">
    <text evidence="2">The sequence shown here is derived from an EMBL/GenBank/DDBJ whole genome shotgun (WGS) entry which is preliminary data.</text>
</comment>
<accession>A0A6N2BFE4</accession>
<proteinExistence type="predicted"/>
<sequence length="175" mass="19943">QEMNTRRMAARRLEHERMNKEILPHVKQVEKVPQDGQGVQGAKGSQVPPQGDHIPNVDGVNEVPVIHPNLTNQEIREALLALARAVTTQVNLGMVHRVKVIEITMISRLRDFVRMNPLIFLGSKVGENLQEFLDGVYKVLTAMGVTSREKAELASYLLRDNSEKWYTQWKDNRPK</sequence>
<gene>
    <name evidence="2" type="ORF">EJD97_011191</name>
</gene>
<feature type="non-terminal residue" evidence="2">
    <location>
        <position position="1"/>
    </location>
</feature>
<protein>
    <recommendedName>
        <fullName evidence="3">Gag-pol polyprotein</fullName>
    </recommendedName>
</protein>
<evidence type="ECO:0000256" key="1">
    <source>
        <dbReference type="SAM" id="MobiDB-lite"/>
    </source>
</evidence>
<name>A0A6N2BFE4_SOLCI</name>
<organism evidence="2">
    <name type="scientific">Solanum chilense</name>
    <name type="common">Tomato</name>
    <name type="synonym">Lycopersicon chilense</name>
    <dbReference type="NCBI Taxonomy" id="4083"/>
    <lineage>
        <taxon>Eukaryota</taxon>
        <taxon>Viridiplantae</taxon>
        <taxon>Streptophyta</taxon>
        <taxon>Embryophyta</taxon>
        <taxon>Tracheophyta</taxon>
        <taxon>Spermatophyta</taxon>
        <taxon>Magnoliopsida</taxon>
        <taxon>eudicotyledons</taxon>
        <taxon>Gunneridae</taxon>
        <taxon>Pentapetalae</taxon>
        <taxon>asterids</taxon>
        <taxon>lamiids</taxon>
        <taxon>Solanales</taxon>
        <taxon>Solanaceae</taxon>
        <taxon>Solanoideae</taxon>
        <taxon>Solaneae</taxon>
        <taxon>Solanum</taxon>
        <taxon>Solanum subgen. Lycopersicon</taxon>
    </lineage>
</organism>
<reference evidence="2" key="1">
    <citation type="submission" date="2019-05" db="EMBL/GenBank/DDBJ databases">
        <title>The de novo reference genome and transcriptome assemblies of the wild tomato species Solanum chilense.</title>
        <authorList>
            <person name="Stam R."/>
            <person name="Nosenko T."/>
            <person name="Hoerger A.C."/>
            <person name="Stephan W."/>
            <person name="Seidel M.A."/>
            <person name="Kuhn J.M.M."/>
            <person name="Haberer G."/>
            <person name="Tellier A."/>
        </authorList>
    </citation>
    <scope>NUCLEOTIDE SEQUENCE</scope>
    <source>
        <tissue evidence="2">Mature leaves</tissue>
    </source>
</reference>
<evidence type="ECO:0000313" key="2">
    <source>
        <dbReference type="EMBL" id="TMW93762.1"/>
    </source>
</evidence>